<accession>E4WL58</accession>
<sequence length="40" mass="4419">MLTRGEILQLVIDATGLKYSGTLNFATYSEVISSPLNMDR</sequence>
<reference evidence="1" key="1">
    <citation type="submission" date="2009-11" db="EMBL/GenBank/DDBJ databases">
        <title>Identification of virulence genes in Photobacterium damselae subsp. damselae by Supression Subtractive hybridization: damselysin toxin is encoded on a large conjugative plasmid.</title>
        <authorList>
            <person name="Rivas A.J."/>
            <person name="Lemos M.L."/>
            <person name="Osorio C.R."/>
        </authorList>
    </citation>
    <scope>NUCLEOTIDE SEQUENCE [LARGE SCALE GENOMIC DNA]</scope>
    <source>
        <strain evidence="1">RM71</strain>
        <plasmid evidence="1">pPHDD1</plasmid>
    </source>
</reference>
<organism evidence="1">
    <name type="scientific">Photobacterium damselae subsp. damselae</name>
    <name type="common">Listonella damsela</name>
    <dbReference type="NCBI Taxonomy" id="85581"/>
    <lineage>
        <taxon>Bacteria</taxon>
        <taxon>Pseudomonadati</taxon>
        <taxon>Pseudomonadota</taxon>
        <taxon>Gammaproteobacteria</taxon>
        <taxon>Vibrionales</taxon>
        <taxon>Vibrionaceae</taxon>
        <taxon>Photobacterium</taxon>
    </lineage>
</organism>
<geneLocation type="plasmid" evidence="1">
    <name>pPHDD1</name>
</geneLocation>
<dbReference type="EMBL" id="FN597600">
    <property type="protein sequence ID" value="CBX86776.1"/>
    <property type="molecule type" value="Genomic_DNA"/>
</dbReference>
<evidence type="ECO:0000313" key="1">
    <source>
        <dbReference type="EMBL" id="CBX86776.1"/>
    </source>
</evidence>
<keyword evidence="1" id="KW-0614">Plasmid</keyword>
<gene>
    <name evidence="1" type="primary">orf7</name>
</gene>
<protein>
    <submittedName>
        <fullName evidence="1">Uncharacterized protein</fullName>
    </submittedName>
</protein>
<name>E4WL58_PHODD</name>
<dbReference type="AlphaFoldDB" id="E4WL58"/>
<proteinExistence type="predicted"/>